<evidence type="ECO:0000256" key="4">
    <source>
        <dbReference type="RuleBase" id="RU003887"/>
    </source>
</evidence>
<dbReference type="SUPFAM" id="SSF55120">
    <property type="entry name" value="Pseudouridine synthase"/>
    <property type="match status" value="1"/>
</dbReference>
<name>B3E104_METI4</name>
<dbReference type="NCBIfam" id="TIGR00093">
    <property type="entry name" value="pseudouridine synthase"/>
    <property type="match status" value="1"/>
</dbReference>
<evidence type="ECO:0000256" key="2">
    <source>
        <dbReference type="ARBA" id="ARBA00023235"/>
    </source>
</evidence>
<dbReference type="FunFam" id="3.10.290.10:FF:000003">
    <property type="entry name" value="Pseudouridine synthase"/>
    <property type="match status" value="1"/>
</dbReference>
<keyword evidence="2 4" id="KW-0413">Isomerase</keyword>
<dbReference type="InterPro" id="IPR020103">
    <property type="entry name" value="PsdUridine_synth_cat_dom_sf"/>
</dbReference>
<dbReference type="Gene3D" id="3.10.290.10">
    <property type="entry name" value="RNA-binding S4 domain"/>
    <property type="match status" value="1"/>
</dbReference>
<accession>B3E104</accession>
<gene>
    <name evidence="6" type="primary">rsuA</name>
    <name evidence="6" type="ordered locus">Minf_2427</name>
</gene>
<dbReference type="EC" id="5.4.99.-" evidence="4"/>
<dbReference type="InterPro" id="IPR006145">
    <property type="entry name" value="PsdUridine_synth_RsuA/RluA"/>
</dbReference>
<dbReference type="InterPro" id="IPR050343">
    <property type="entry name" value="RsuA_PseudoU_synthase"/>
</dbReference>
<dbReference type="CDD" id="cd00165">
    <property type="entry name" value="S4"/>
    <property type="match status" value="1"/>
</dbReference>
<dbReference type="EMBL" id="CP000975">
    <property type="protein sequence ID" value="ACD84481.1"/>
    <property type="molecule type" value="Genomic_DNA"/>
</dbReference>
<evidence type="ECO:0000313" key="6">
    <source>
        <dbReference type="EMBL" id="ACD84481.1"/>
    </source>
</evidence>
<dbReference type="InterPro" id="IPR020094">
    <property type="entry name" value="TruA/RsuA/RluB/E/F_N"/>
</dbReference>
<proteinExistence type="inferred from homology"/>
<dbReference type="GO" id="GO:0000455">
    <property type="term" value="P:enzyme-directed rRNA pseudouridine synthesis"/>
    <property type="evidence" value="ECO:0007669"/>
    <property type="project" value="UniProtKB-ARBA"/>
</dbReference>
<comment type="similarity">
    <text evidence="1 4">Belongs to the pseudouridine synthase RsuA family.</text>
</comment>
<evidence type="ECO:0000256" key="1">
    <source>
        <dbReference type="ARBA" id="ARBA00008348"/>
    </source>
</evidence>
<dbReference type="SUPFAM" id="SSF55174">
    <property type="entry name" value="Alpha-L RNA-binding motif"/>
    <property type="match status" value="1"/>
</dbReference>
<evidence type="ECO:0000256" key="3">
    <source>
        <dbReference type="PROSITE-ProRule" id="PRU00182"/>
    </source>
</evidence>
<dbReference type="Gene3D" id="3.30.70.1560">
    <property type="entry name" value="Alpha-L RNA-binding motif"/>
    <property type="match status" value="1"/>
</dbReference>
<dbReference type="InterPro" id="IPR002942">
    <property type="entry name" value="S4_RNA-bd"/>
</dbReference>
<dbReference type="PROSITE" id="PS01149">
    <property type="entry name" value="PSI_RSU"/>
    <property type="match status" value="1"/>
</dbReference>
<dbReference type="SMART" id="SM00363">
    <property type="entry name" value="S4"/>
    <property type="match status" value="1"/>
</dbReference>
<dbReference type="GO" id="GO:0003723">
    <property type="term" value="F:RNA binding"/>
    <property type="evidence" value="ECO:0007669"/>
    <property type="project" value="UniProtKB-KW"/>
</dbReference>
<sequence length="256" mass="29115">MKAQPGVLWPIRINRYLASCGLGSRRSCEDLVREGRIKVNGQIVRTLGQKISAEDKVEIDGFLLLRPQQKQYFLFYKPRGIVCSRKDPFGGKTIYDLLPSSLHHLFSVGRLDKDSEGLLLLTNDGLLANAVLHPRYHFAKTYIVTLCPSFEEKHQKDLLKGMYIEGKRAKADKVIIENKNTLKIVLSQGMKRQIRTMLSLLGYKVNRLRRVALGPLTLKRMKPGELRSLTEREIKSLYGAFELLTQKGPGQKNNPI</sequence>
<dbReference type="Gene3D" id="3.30.70.580">
    <property type="entry name" value="Pseudouridine synthase I, catalytic domain, N-terminal subdomain"/>
    <property type="match status" value="1"/>
</dbReference>
<dbReference type="KEGG" id="min:Minf_2427"/>
<dbReference type="RefSeq" id="WP_012464761.1">
    <property type="nucleotide sequence ID" value="NC_010794.1"/>
</dbReference>
<dbReference type="GO" id="GO:0120159">
    <property type="term" value="F:rRNA pseudouridine synthase activity"/>
    <property type="evidence" value="ECO:0007669"/>
    <property type="project" value="UniProtKB-ARBA"/>
</dbReference>
<dbReference type="PANTHER" id="PTHR47683:SF2">
    <property type="entry name" value="RNA-BINDING S4 DOMAIN-CONTAINING PROTEIN"/>
    <property type="match status" value="1"/>
</dbReference>
<feature type="domain" description="RNA-binding S4" evidence="5">
    <location>
        <begin position="11"/>
        <end position="69"/>
    </location>
</feature>
<dbReference type="Pfam" id="PF00849">
    <property type="entry name" value="PseudoU_synth_2"/>
    <property type="match status" value="1"/>
</dbReference>
<protein>
    <recommendedName>
        <fullName evidence="4">Pseudouridine synthase</fullName>
        <ecNumber evidence="4">5.4.99.-</ecNumber>
    </recommendedName>
</protein>
<dbReference type="AlphaFoldDB" id="B3E104"/>
<dbReference type="Pfam" id="PF01479">
    <property type="entry name" value="S4"/>
    <property type="match status" value="1"/>
</dbReference>
<dbReference type="InterPro" id="IPR036986">
    <property type="entry name" value="S4_RNA-bd_sf"/>
</dbReference>
<dbReference type="HOGENOM" id="CLU_024979_1_2_0"/>
<organism evidence="6 7">
    <name type="scientific">Methylacidiphilum infernorum (isolate V4)</name>
    <name type="common">Methylokorus infernorum (strain V4)</name>
    <dbReference type="NCBI Taxonomy" id="481448"/>
    <lineage>
        <taxon>Bacteria</taxon>
        <taxon>Pseudomonadati</taxon>
        <taxon>Verrucomicrobiota</taxon>
        <taxon>Methylacidiphilae</taxon>
        <taxon>Methylacidiphilales</taxon>
        <taxon>Methylacidiphilaceae</taxon>
        <taxon>Methylacidiphilum (ex Ratnadevi et al. 2023)</taxon>
    </lineage>
</organism>
<dbReference type="OrthoDB" id="9807213at2"/>
<dbReference type="STRING" id="481448.Minf_2427"/>
<reference evidence="6 7" key="1">
    <citation type="journal article" date="2008" name="Biol. Direct">
        <title>Complete genome sequence of the extremely acidophilic methanotroph isolate V4, Methylacidiphilum infernorum, a representative of the bacterial phylum Verrucomicrobia.</title>
        <authorList>
            <person name="Hou S."/>
            <person name="Makarova K.S."/>
            <person name="Saw J.H."/>
            <person name="Senin P."/>
            <person name="Ly B.V."/>
            <person name="Zhou Z."/>
            <person name="Ren Y."/>
            <person name="Wang J."/>
            <person name="Galperin M.Y."/>
            <person name="Omelchenko M.V."/>
            <person name="Wolf Y.I."/>
            <person name="Yutin N."/>
            <person name="Koonin E.V."/>
            <person name="Stott M.B."/>
            <person name="Mountain B.W."/>
            <person name="Crowe M.A."/>
            <person name="Smirnova A.V."/>
            <person name="Dunfield P.F."/>
            <person name="Feng L."/>
            <person name="Wang L."/>
            <person name="Alam M."/>
        </authorList>
    </citation>
    <scope>NUCLEOTIDE SEQUENCE [LARGE SCALE GENOMIC DNA]</scope>
    <source>
        <strain evidence="7">Isolate V4</strain>
    </source>
</reference>
<dbReference type="eggNOG" id="COG1187">
    <property type="taxonomic scope" value="Bacteria"/>
</dbReference>
<dbReference type="InterPro" id="IPR000748">
    <property type="entry name" value="PsdUridine_synth_RsuA/RluB/E/F"/>
</dbReference>
<dbReference type="PANTHER" id="PTHR47683">
    <property type="entry name" value="PSEUDOURIDINE SYNTHASE FAMILY PROTEIN-RELATED"/>
    <property type="match status" value="1"/>
</dbReference>
<dbReference type="InterPro" id="IPR018496">
    <property type="entry name" value="PsdUridine_synth_RsuA/RluB_CS"/>
</dbReference>
<dbReference type="PROSITE" id="PS50889">
    <property type="entry name" value="S4"/>
    <property type="match status" value="1"/>
</dbReference>
<keyword evidence="3" id="KW-0694">RNA-binding</keyword>
<evidence type="ECO:0000259" key="5">
    <source>
        <dbReference type="SMART" id="SM00363"/>
    </source>
</evidence>
<dbReference type="InterPro" id="IPR042092">
    <property type="entry name" value="PsdUridine_s_RsuA/RluB/E/F_cat"/>
</dbReference>
<evidence type="ECO:0000313" key="7">
    <source>
        <dbReference type="Proteomes" id="UP000009149"/>
    </source>
</evidence>
<dbReference type="Proteomes" id="UP000009149">
    <property type="component" value="Chromosome"/>
</dbReference>